<evidence type="ECO:0000313" key="4">
    <source>
        <dbReference type="EMBL" id="KAL1521283.1"/>
    </source>
</evidence>
<proteinExistence type="predicted"/>
<feature type="region of interest" description="Disordered" evidence="1">
    <location>
        <begin position="55"/>
        <end position="75"/>
    </location>
</feature>
<keyword evidence="2" id="KW-0812">Transmembrane</keyword>
<feature type="transmembrane region" description="Helical" evidence="2">
    <location>
        <begin position="143"/>
        <end position="169"/>
    </location>
</feature>
<dbReference type="EMBL" id="JBGBPQ010000007">
    <property type="protein sequence ID" value="KAL1521283.1"/>
    <property type="molecule type" value="Genomic_DNA"/>
</dbReference>
<reference evidence="4 5" key="1">
    <citation type="journal article" date="2024" name="Science">
        <title>Giant polyketide synthase enzymes in the biosynthesis of giant marine polyether toxins.</title>
        <authorList>
            <person name="Fallon T.R."/>
            <person name="Shende V.V."/>
            <person name="Wierzbicki I.H."/>
            <person name="Pendleton A.L."/>
            <person name="Watervoot N.F."/>
            <person name="Auber R.P."/>
            <person name="Gonzalez D.J."/>
            <person name="Wisecaver J.H."/>
            <person name="Moore B.S."/>
        </authorList>
    </citation>
    <scope>NUCLEOTIDE SEQUENCE [LARGE SCALE GENOMIC DNA]</scope>
    <source>
        <strain evidence="4 5">12B1</strain>
    </source>
</reference>
<dbReference type="Proteomes" id="UP001515480">
    <property type="component" value="Unassembled WGS sequence"/>
</dbReference>
<name>A0AB34JI91_PRYPA</name>
<feature type="signal peptide" evidence="3">
    <location>
        <begin position="1"/>
        <end position="19"/>
    </location>
</feature>
<keyword evidence="5" id="KW-1185">Reference proteome</keyword>
<evidence type="ECO:0000256" key="2">
    <source>
        <dbReference type="SAM" id="Phobius"/>
    </source>
</evidence>
<protein>
    <submittedName>
        <fullName evidence="4">Uncharacterized protein</fullName>
    </submittedName>
</protein>
<dbReference type="AlphaFoldDB" id="A0AB34JI91"/>
<gene>
    <name evidence="4" type="ORF">AB1Y20_020952</name>
</gene>
<keyword evidence="2" id="KW-1133">Transmembrane helix</keyword>
<organism evidence="4 5">
    <name type="scientific">Prymnesium parvum</name>
    <name type="common">Toxic golden alga</name>
    <dbReference type="NCBI Taxonomy" id="97485"/>
    <lineage>
        <taxon>Eukaryota</taxon>
        <taxon>Haptista</taxon>
        <taxon>Haptophyta</taxon>
        <taxon>Prymnesiophyceae</taxon>
        <taxon>Prymnesiales</taxon>
        <taxon>Prymnesiaceae</taxon>
        <taxon>Prymnesium</taxon>
    </lineage>
</organism>
<accession>A0AB34JI91</accession>
<feature type="chain" id="PRO_5044296204" evidence="3">
    <location>
        <begin position="20"/>
        <end position="196"/>
    </location>
</feature>
<evidence type="ECO:0000313" key="5">
    <source>
        <dbReference type="Proteomes" id="UP001515480"/>
    </source>
</evidence>
<feature type="compositionally biased region" description="Acidic residues" evidence="1">
    <location>
        <begin position="65"/>
        <end position="74"/>
    </location>
</feature>
<sequence>MRVGCLLLLLAGGRGETSCESVSASTSFSTCAGCIASGCAWSVRDGVHERCTPATTCSASGTPADEAELAGDEGESTRRLQQDGVQCIVEMSGCCDEDDSHARAASWLCDDECNTCSCEDGVVKASGCKSGAKDGSGQPNEAYVVQLAIGAVLLCFVTFMAICYIMLCWRRKAHSLPTKEFTSPEEEEEDQLAAGD</sequence>
<evidence type="ECO:0000256" key="1">
    <source>
        <dbReference type="SAM" id="MobiDB-lite"/>
    </source>
</evidence>
<comment type="caution">
    <text evidence="4">The sequence shown here is derived from an EMBL/GenBank/DDBJ whole genome shotgun (WGS) entry which is preliminary data.</text>
</comment>
<keyword evidence="3" id="KW-0732">Signal</keyword>
<evidence type="ECO:0000256" key="3">
    <source>
        <dbReference type="SAM" id="SignalP"/>
    </source>
</evidence>
<keyword evidence="2" id="KW-0472">Membrane</keyword>